<feature type="domain" description="Dihydroorotate dehydrogenase catalytic" evidence="6">
    <location>
        <begin position="1"/>
        <end position="59"/>
    </location>
</feature>
<dbReference type="PROSITE" id="PS51257">
    <property type="entry name" value="PROKAR_LIPOPROTEIN"/>
    <property type="match status" value="1"/>
</dbReference>
<dbReference type="InterPro" id="IPR013785">
    <property type="entry name" value="Aldolase_TIM"/>
</dbReference>
<dbReference type="EMBL" id="BPLQ01010839">
    <property type="protein sequence ID" value="GIY53961.1"/>
    <property type="molecule type" value="Genomic_DNA"/>
</dbReference>
<dbReference type="AlphaFoldDB" id="A0AAV4U867"/>
<comment type="cofactor">
    <cofactor evidence="1">
        <name>FMN</name>
        <dbReference type="ChEBI" id="CHEBI:58210"/>
    </cofactor>
</comment>
<dbReference type="InterPro" id="IPR050074">
    <property type="entry name" value="DHO_dehydrogenase"/>
</dbReference>
<protein>
    <submittedName>
        <fullName evidence="7">Dihydroorotate dehydrogenase</fullName>
    </submittedName>
</protein>
<evidence type="ECO:0000256" key="1">
    <source>
        <dbReference type="ARBA" id="ARBA00001917"/>
    </source>
</evidence>
<proteinExistence type="predicted"/>
<evidence type="ECO:0000259" key="6">
    <source>
        <dbReference type="Pfam" id="PF01180"/>
    </source>
</evidence>
<accession>A0AAV4U867</accession>
<comment type="pathway">
    <text evidence="2">Pyrimidine metabolism; UMP biosynthesis via de novo pathway.</text>
</comment>
<dbReference type="InterPro" id="IPR005720">
    <property type="entry name" value="Dihydroorotate_DH_cat"/>
</dbReference>
<dbReference type="PANTHER" id="PTHR48109">
    <property type="entry name" value="DIHYDROOROTATE DEHYDROGENASE (QUINONE), MITOCHONDRIAL-RELATED"/>
    <property type="match status" value="1"/>
</dbReference>
<dbReference type="Pfam" id="PF01180">
    <property type="entry name" value="DHO_dh"/>
    <property type="match status" value="1"/>
</dbReference>
<dbReference type="GO" id="GO:0004152">
    <property type="term" value="F:dihydroorotate dehydrogenase activity"/>
    <property type="evidence" value="ECO:0007669"/>
    <property type="project" value="TreeGrafter"/>
</dbReference>
<dbReference type="Proteomes" id="UP001054837">
    <property type="component" value="Unassembled WGS sequence"/>
</dbReference>
<reference evidence="7 8" key="1">
    <citation type="submission" date="2021-06" db="EMBL/GenBank/DDBJ databases">
        <title>Caerostris darwini draft genome.</title>
        <authorList>
            <person name="Kono N."/>
            <person name="Arakawa K."/>
        </authorList>
    </citation>
    <scope>NUCLEOTIDE SEQUENCE [LARGE SCALE GENOMIC DNA]</scope>
</reference>
<organism evidence="7 8">
    <name type="scientific">Caerostris darwini</name>
    <dbReference type="NCBI Taxonomy" id="1538125"/>
    <lineage>
        <taxon>Eukaryota</taxon>
        <taxon>Metazoa</taxon>
        <taxon>Ecdysozoa</taxon>
        <taxon>Arthropoda</taxon>
        <taxon>Chelicerata</taxon>
        <taxon>Arachnida</taxon>
        <taxon>Araneae</taxon>
        <taxon>Araneomorphae</taxon>
        <taxon>Entelegynae</taxon>
        <taxon>Araneoidea</taxon>
        <taxon>Araneidae</taxon>
        <taxon>Caerostris</taxon>
    </lineage>
</organism>
<keyword evidence="3" id="KW-0285">Flavoprotein</keyword>
<dbReference type="GO" id="GO:0006207">
    <property type="term" value="P:'de novo' pyrimidine nucleobase biosynthetic process"/>
    <property type="evidence" value="ECO:0007669"/>
    <property type="project" value="TreeGrafter"/>
</dbReference>
<dbReference type="GO" id="GO:0005743">
    <property type="term" value="C:mitochondrial inner membrane"/>
    <property type="evidence" value="ECO:0007669"/>
    <property type="project" value="TreeGrafter"/>
</dbReference>
<evidence type="ECO:0000256" key="5">
    <source>
        <dbReference type="ARBA" id="ARBA00023002"/>
    </source>
</evidence>
<dbReference type="PANTHER" id="PTHR48109:SF4">
    <property type="entry name" value="DIHYDROOROTATE DEHYDROGENASE (QUINONE), MITOCHONDRIAL"/>
    <property type="match status" value="1"/>
</dbReference>
<dbReference type="SUPFAM" id="SSF51395">
    <property type="entry name" value="FMN-linked oxidoreductases"/>
    <property type="match status" value="1"/>
</dbReference>
<keyword evidence="5" id="KW-0560">Oxidoreductase</keyword>
<keyword evidence="4" id="KW-0288">FMN</keyword>
<keyword evidence="8" id="KW-1185">Reference proteome</keyword>
<evidence type="ECO:0000313" key="8">
    <source>
        <dbReference type="Proteomes" id="UP001054837"/>
    </source>
</evidence>
<name>A0AAV4U867_9ARAC</name>
<evidence type="ECO:0000313" key="7">
    <source>
        <dbReference type="EMBL" id="GIY53961.1"/>
    </source>
</evidence>
<evidence type="ECO:0000256" key="3">
    <source>
        <dbReference type="ARBA" id="ARBA00022630"/>
    </source>
</evidence>
<dbReference type="Gene3D" id="3.20.20.70">
    <property type="entry name" value="Aldolase class I"/>
    <property type="match status" value="1"/>
</dbReference>
<evidence type="ECO:0000256" key="4">
    <source>
        <dbReference type="ARBA" id="ARBA00022643"/>
    </source>
</evidence>
<sequence>MYKLTKGQIPIVGVGGVSCGKDAYEKIKAGASLVQLYTALSYEGPPIVGKIKRELKELLIADKYNNVADAVGADHR</sequence>
<evidence type="ECO:0000256" key="2">
    <source>
        <dbReference type="ARBA" id="ARBA00004725"/>
    </source>
</evidence>
<comment type="caution">
    <text evidence="7">The sequence shown here is derived from an EMBL/GenBank/DDBJ whole genome shotgun (WGS) entry which is preliminary data.</text>
</comment>
<gene>
    <name evidence="7" type="primary">DHODH</name>
    <name evidence="7" type="ORF">CDAR_193901</name>
</gene>
<dbReference type="GO" id="GO:0009220">
    <property type="term" value="P:pyrimidine ribonucleotide biosynthetic process"/>
    <property type="evidence" value="ECO:0007669"/>
    <property type="project" value="TreeGrafter"/>
</dbReference>